<dbReference type="EMBL" id="MUGY01000005">
    <property type="protein sequence ID" value="OXA95815.1"/>
    <property type="molecule type" value="Genomic_DNA"/>
</dbReference>
<comment type="caution">
    <text evidence="7">The sequence shown here is derived from an EMBL/GenBank/DDBJ whole genome shotgun (WGS) entry which is preliminary data.</text>
</comment>
<dbReference type="GO" id="GO:0016765">
    <property type="term" value="F:transferase activity, transferring alkyl or aryl (other than methyl) groups"/>
    <property type="evidence" value="ECO:0007669"/>
    <property type="project" value="InterPro"/>
</dbReference>
<evidence type="ECO:0000256" key="2">
    <source>
        <dbReference type="ARBA" id="ARBA00022475"/>
    </source>
</evidence>
<dbReference type="eggNOG" id="COG0382">
    <property type="taxonomic scope" value="Bacteria"/>
</dbReference>
<evidence type="ECO:0000313" key="9">
    <source>
        <dbReference type="Proteomes" id="UP000028712"/>
    </source>
</evidence>
<accession>A0A085ZWT5</accession>
<evidence type="ECO:0000313" key="10">
    <source>
        <dbReference type="Proteomes" id="UP000198424"/>
    </source>
</evidence>
<dbReference type="InterPro" id="IPR050475">
    <property type="entry name" value="Prenyltransferase_related"/>
</dbReference>
<dbReference type="InterPro" id="IPR000537">
    <property type="entry name" value="UbiA_prenyltransferase"/>
</dbReference>
<dbReference type="Proteomes" id="UP000028712">
    <property type="component" value="Unassembled WGS sequence"/>
</dbReference>
<dbReference type="Pfam" id="PF01040">
    <property type="entry name" value="UbiA"/>
    <property type="match status" value="1"/>
</dbReference>
<dbReference type="PANTHER" id="PTHR42723:SF1">
    <property type="entry name" value="CHLOROPHYLL SYNTHASE, CHLOROPLASTIC"/>
    <property type="match status" value="1"/>
</dbReference>
<dbReference type="InterPro" id="IPR044878">
    <property type="entry name" value="UbiA_sf"/>
</dbReference>
<feature type="transmembrane region" description="Helical" evidence="6">
    <location>
        <begin position="43"/>
        <end position="64"/>
    </location>
</feature>
<dbReference type="Gene3D" id="1.10.357.140">
    <property type="entry name" value="UbiA prenyltransferase"/>
    <property type="match status" value="1"/>
</dbReference>
<dbReference type="STRING" id="991.IW20_23475"/>
<protein>
    <recommendedName>
        <fullName evidence="11">Polyprenyltransferase</fullName>
    </recommendedName>
</protein>
<sequence length="298" mass="32332">MSSKLFYLLTLLRPANIVTAVTDILAGIAISGVLIFYSDNNNFIINALLLITSTIGLYGGGIVFNDIFDLKSDAINRPERILPRGLVSKKEAVFLGCLMLLMGVGLAFIVSVLSGILAFIISLLALSYDKISKHYPVIGPLNMGLCRGGNLLLGMSISNDAVYNYWYIGIIPILFIAAITLTAKKEASGNNKGSILFALFLDAIVVALFIYIGQLLGFRFLILLPFLLFWYGINFIAKYKAFIYNQPVNIQKAVKTGVLSLIPLNASYVAGSAGLVYALFVLALLPLSILLSKKFAVT</sequence>
<evidence type="ECO:0000256" key="4">
    <source>
        <dbReference type="ARBA" id="ARBA00022989"/>
    </source>
</evidence>
<keyword evidence="3 6" id="KW-0812">Transmembrane</keyword>
<feature type="transmembrane region" description="Helical" evidence="6">
    <location>
        <begin position="258"/>
        <end position="285"/>
    </location>
</feature>
<feature type="transmembrane region" description="Helical" evidence="6">
    <location>
        <begin position="93"/>
        <end position="126"/>
    </location>
</feature>
<keyword evidence="5 6" id="KW-0472">Membrane</keyword>
<evidence type="ECO:0000256" key="5">
    <source>
        <dbReference type="ARBA" id="ARBA00023136"/>
    </source>
</evidence>
<evidence type="ECO:0000256" key="6">
    <source>
        <dbReference type="SAM" id="Phobius"/>
    </source>
</evidence>
<reference evidence="7 9" key="1">
    <citation type="submission" date="2014-07" db="EMBL/GenBank/DDBJ databases">
        <title>Genome of Flavobacterium hydatis DSM 2063.</title>
        <authorList>
            <person name="Pipes S.E."/>
            <person name="Stropko S.J."/>
            <person name="Newman J.D."/>
        </authorList>
    </citation>
    <scope>NUCLEOTIDE SEQUENCE [LARGE SCALE GENOMIC DNA]</scope>
    <source>
        <strain evidence="7 9">DSM 2063</strain>
    </source>
</reference>
<dbReference type="Proteomes" id="UP000198424">
    <property type="component" value="Unassembled WGS sequence"/>
</dbReference>
<proteinExistence type="predicted"/>
<dbReference type="EMBL" id="JPRM01000051">
    <property type="protein sequence ID" value="KFF08899.1"/>
    <property type="molecule type" value="Genomic_DNA"/>
</dbReference>
<evidence type="ECO:0000256" key="3">
    <source>
        <dbReference type="ARBA" id="ARBA00022692"/>
    </source>
</evidence>
<evidence type="ECO:0008006" key="11">
    <source>
        <dbReference type="Google" id="ProtNLM"/>
    </source>
</evidence>
<reference evidence="8 10" key="2">
    <citation type="submission" date="2016-11" db="EMBL/GenBank/DDBJ databases">
        <title>Whole genomes of Flavobacteriaceae.</title>
        <authorList>
            <person name="Stine C."/>
            <person name="Li C."/>
            <person name="Tadesse D."/>
        </authorList>
    </citation>
    <scope>NUCLEOTIDE SEQUENCE [LARGE SCALE GENOMIC DNA]</scope>
    <source>
        <strain evidence="8 10">ATCC 29551</strain>
    </source>
</reference>
<comment type="subcellular location">
    <subcellularLocation>
        <location evidence="1">Membrane</location>
        <topology evidence="1">Multi-pass membrane protein</topology>
    </subcellularLocation>
</comment>
<dbReference type="GO" id="GO:0016020">
    <property type="term" value="C:membrane"/>
    <property type="evidence" value="ECO:0007669"/>
    <property type="project" value="UniProtKB-SubCell"/>
</dbReference>
<gene>
    <name evidence="8" type="ORF">B0A62_07475</name>
    <name evidence="7" type="ORF">IW20_23475</name>
</gene>
<feature type="transmembrane region" description="Helical" evidence="6">
    <location>
        <begin position="218"/>
        <end position="237"/>
    </location>
</feature>
<feature type="transmembrane region" description="Helical" evidence="6">
    <location>
        <begin position="165"/>
        <end position="183"/>
    </location>
</feature>
<feature type="transmembrane region" description="Helical" evidence="6">
    <location>
        <begin position="12"/>
        <end position="37"/>
    </location>
</feature>
<dbReference type="NCBIfam" id="NF035940">
    <property type="entry name" value="prenyl_rel_EboC"/>
    <property type="match status" value="1"/>
</dbReference>
<evidence type="ECO:0000313" key="8">
    <source>
        <dbReference type="EMBL" id="OXA95815.1"/>
    </source>
</evidence>
<dbReference type="CDD" id="cd13964">
    <property type="entry name" value="PT_UbiA_1"/>
    <property type="match status" value="1"/>
</dbReference>
<dbReference type="AlphaFoldDB" id="A0A085ZWT5"/>
<dbReference type="PANTHER" id="PTHR42723">
    <property type="entry name" value="CHLOROPHYLL SYNTHASE"/>
    <property type="match status" value="1"/>
</dbReference>
<name>A0A085ZWT5_FLAHY</name>
<keyword evidence="10" id="KW-1185">Reference proteome</keyword>
<keyword evidence="2" id="KW-1003">Cell membrane</keyword>
<organism evidence="7 9">
    <name type="scientific">Flavobacterium hydatis</name>
    <name type="common">Cytophaga aquatilis</name>
    <dbReference type="NCBI Taxonomy" id="991"/>
    <lineage>
        <taxon>Bacteria</taxon>
        <taxon>Pseudomonadati</taxon>
        <taxon>Bacteroidota</taxon>
        <taxon>Flavobacteriia</taxon>
        <taxon>Flavobacteriales</taxon>
        <taxon>Flavobacteriaceae</taxon>
        <taxon>Flavobacterium</taxon>
    </lineage>
</organism>
<dbReference type="RefSeq" id="WP_035628055.1">
    <property type="nucleotide sequence ID" value="NZ_JBEWQG010000013.1"/>
</dbReference>
<evidence type="ECO:0000256" key="1">
    <source>
        <dbReference type="ARBA" id="ARBA00004141"/>
    </source>
</evidence>
<evidence type="ECO:0000313" key="7">
    <source>
        <dbReference type="EMBL" id="KFF08899.1"/>
    </source>
</evidence>
<feature type="transmembrane region" description="Helical" evidence="6">
    <location>
        <begin position="195"/>
        <end position="212"/>
    </location>
</feature>
<keyword evidence="4 6" id="KW-1133">Transmembrane helix</keyword>